<comment type="caution">
    <text evidence="9">The sequence shown here is derived from an EMBL/GenBank/DDBJ whole genome shotgun (WGS) entry which is preliminary data.</text>
</comment>
<keyword evidence="6 9" id="KW-0456">Lyase</keyword>
<dbReference type="SUPFAM" id="SSF158694">
    <property type="entry name" value="UraD-Like"/>
    <property type="match status" value="1"/>
</dbReference>
<evidence type="ECO:0000256" key="7">
    <source>
        <dbReference type="SAM" id="MobiDB-lite"/>
    </source>
</evidence>
<evidence type="ECO:0000256" key="4">
    <source>
        <dbReference type="ARBA" id="ARBA00022631"/>
    </source>
</evidence>
<dbReference type="AlphaFoldDB" id="A0A558H4L5"/>
<feature type="domain" description="Oxo-4-hydroxy-4-carboxy-5-ureidoimidazoline decarboxylase" evidence="8">
    <location>
        <begin position="19"/>
        <end position="171"/>
    </location>
</feature>
<dbReference type="GO" id="GO:0019628">
    <property type="term" value="P:urate catabolic process"/>
    <property type="evidence" value="ECO:0007669"/>
    <property type="project" value="TreeGrafter"/>
</dbReference>
<gene>
    <name evidence="9" type="primary">uraD</name>
    <name evidence="9" type="ORF">FQP90_08755</name>
</gene>
<dbReference type="EC" id="4.1.1.97" evidence="3"/>
<evidence type="ECO:0000256" key="3">
    <source>
        <dbReference type="ARBA" id="ARBA00012257"/>
    </source>
</evidence>
<sequence length="181" mass="19742">MDASILHEDDTSMELAVFNSVDRDEAIRTLTPCLDISRWVEAIVDARPYASVDELLGQAQRAAEPFTADEVESAMAHHPRIGERPKAQTTEAAMSRSEQAGVDPGDNHTTAALAEGNRAYEDKFGRVFLIRAAGRSAQEMLSALQERLTHTPEEEDTIVAGQLREIALLRISGLISEGVNA</sequence>
<evidence type="ECO:0000256" key="1">
    <source>
        <dbReference type="ARBA" id="ARBA00001163"/>
    </source>
</evidence>
<evidence type="ECO:0000313" key="10">
    <source>
        <dbReference type="Proteomes" id="UP000316500"/>
    </source>
</evidence>
<accession>A0A558H4L5</accession>
<comment type="catalytic activity">
    <reaction evidence="1">
        <text>5-hydroxy-2-oxo-4-ureido-2,5-dihydro-1H-imidazole-5-carboxylate + H(+) = (S)-allantoin + CO2</text>
        <dbReference type="Rhea" id="RHEA:26301"/>
        <dbReference type="ChEBI" id="CHEBI:15378"/>
        <dbReference type="ChEBI" id="CHEBI:15678"/>
        <dbReference type="ChEBI" id="CHEBI:16526"/>
        <dbReference type="ChEBI" id="CHEBI:58639"/>
        <dbReference type="EC" id="4.1.1.97"/>
    </reaction>
</comment>
<keyword evidence="5" id="KW-0210">Decarboxylase</keyword>
<comment type="pathway">
    <text evidence="2">Purine metabolism; urate degradation; (S)-allantoin from urate: step 3/3.</text>
</comment>
<dbReference type="NCBIfam" id="TIGR03180">
    <property type="entry name" value="UraD_2"/>
    <property type="match status" value="1"/>
</dbReference>
<dbReference type="InterPro" id="IPR036778">
    <property type="entry name" value="OHCU_decarboxylase_sf"/>
</dbReference>
<dbReference type="NCBIfam" id="NF010372">
    <property type="entry name" value="PRK13798.1"/>
    <property type="match status" value="1"/>
</dbReference>
<name>A0A558H4L5_PAENT</name>
<proteinExistence type="predicted"/>
<feature type="compositionally biased region" description="Polar residues" evidence="7">
    <location>
        <begin position="87"/>
        <end position="98"/>
    </location>
</feature>
<dbReference type="InterPro" id="IPR018020">
    <property type="entry name" value="OHCU_decarboxylase"/>
</dbReference>
<evidence type="ECO:0000256" key="2">
    <source>
        <dbReference type="ARBA" id="ARBA00004754"/>
    </source>
</evidence>
<dbReference type="OrthoDB" id="5243781at2"/>
<dbReference type="PANTHER" id="PTHR43466">
    <property type="entry name" value="2-OXO-4-HYDROXY-4-CARBOXY-5-UREIDOIMIDAZOLINE DECARBOXYLASE-RELATED"/>
    <property type="match status" value="1"/>
</dbReference>
<dbReference type="EMBL" id="VNFK01000005">
    <property type="protein sequence ID" value="TVU64067.1"/>
    <property type="molecule type" value="Genomic_DNA"/>
</dbReference>
<reference evidence="9 10" key="1">
    <citation type="submission" date="2019-07" db="EMBL/GenBank/DDBJ databases">
        <title>Diversity of Bacteria from Kongsfjorden, Arctic.</title>
        <authorList>
            <person name="Yu Y."/>
        </authorList>
    </citation>
    <scope>NUCLEOTIDE SEQUENCE [LARGE SCALE GENOMIC DNA]</scope>
    <source>
        <strain evidence="9 10">SM1928</strain>
    </source>
</reference>
<dbReference type="Proteomes" id="UP000316500">
    <property type="component" value="Unassembled WGS sequence"/>
</dbReference>
<evidence type="ECO:0000256" key="5">
    <source>
        <dbReference type="ARBA" id="ARBA00022793"/>
    </source>
</evidence>
<protein>
    <recommendedName>
        <fullName evidence="3">2-oxo-4-hydroxy-4-carboxy-5-ureidoimidazoline decarboxylase</fullName>
        <ecNumber evidence="3">4.1.1.97</ecNumber>
    </recommendedName>
</protein>
<dbReference type="Gene3D" id="1.10.3330.10">
    <property type="entry name" value="Oxo-4-hydroxy-4-carboxy-5-ureidoimidazoline decarboxylase"/>
    <property type="match status" value="1"/>
</dbReference>
<dbReference type="Pfam" id="PF09349">
    <property type="entry name" value="OHCU_decarbox"/>
    <property type="match status" value="1"/>
</dbReference>
<dbReference type="InterPro" id="IPR017595">
    <property type="entry name" value="OHCU_decarboxylase-2"/>
</dbReference>
<keyword evidence="4" id="KW-0659">Purine metabolism</keyword>
<dbReference type="GO" id="GO:0051997">
    <property type="term" value="F:2-oxo-4-hydroxy-4-carboxy-5-ureidoimidazoline decarboxylase activity"/>
    <property type="evidence" value="ECO:0007669"/>
    <property type="project" value="UniProtKB-EC"/>
</dbReference>
<organism evidence="9 10">
    <name type="scientific">Paenarthrobacter nitroguajacolicus</name>
    <name type="common">Arthrobacter nitroguajacolicus</name>
    <dbReference type="NCBI Taxonomy" id="211146"/>
    <lineage>
        <taxon>Bacteria</taxon>
        <taxon>Bacillati</taxon>
        <taxon>Actinomycetota</taxon>
        <taxon>Actinomycetes</taxon>
        <taxon>Micrococcales</taxon>
        <taxon>Micrococcaceae</taxon>
        <taxon>Paenarthrobacter</taxon>
    </lineage>
</organism>
<evidence type="ECO:0000259" key="8">
    <source>
        <dbReference type="Pfam" id="PF09349"/>
    </source>
</evidence>
<dbReference type="GO" id="GO:0006144">
    <property type="term" value="P:purine nucleobase metabolic process"/>
    <property type="evidence" value="ECO:0007669"/>
    <property type="project" value="UniProtKB-KW"/>
</dbReference>
<feature type="region of interest" description="Disordered" evidence="7">
    <location>
        <begin position="84"/>
        <end position="110"/>
    </location>
</feature>
<evidence type="ECO:0000313" key="9">
    <source>
        <dbReference type="EMBL" id="TVU64067.1"/>
    </source>
</evidence>
<dbReference type="PANTHER" id="PTHR43466:SF1">
    <property type="entry name" value="2-OXO-4-HYDROXY-4-CARBOXY-5-UREIDOIMIDAZOLINE DECARBOXYLASE-RELATED"/>
    <property type="match status" value="1"/>
</dbReference>
<evidence type="ECO:0000256" key="6">
    <source>
        <dbReference type="ARBA" id="ARBA00023239"/>
    </source>
</evidence>